<feature type="transmembrane region" description="Helical" evidence="2">
    <location>
        <begin position="7"/>
        <end position="28"/>
    </location>
</feature>
<reference evidence="3 4" key="1">
    <citation type="submission" date="2021-06" db="EMBL/GenBank/DDBJ databases">
        <authorList>
            <person name="Sun Q."/>
            <person name="Li D."/>
        </authorList>
    </citation>
    <scope>NUCLEOTIDE SEQUENCE [LARGE SCALE GENOMIC DNA]</scope>
    <source>
        <strain evidence="3 4">MSJ-11</strain>
    </source>
</reference>
<evidence type="ECO:0000256" key="2">
    <source>
        <dbReference type="SAM" id="Phobius"/>
    </source>
</evidence>
<dbReference type="Proteomes" id="UP000726170">
    <property type="component" value="Unassembled WGS sequence"/>
</dbReference>
<keyword evidence="4" id="KW-1185">Reference proteome</keyword>
<evidence type="ECO:0000256" key="1">
    <source>
        <dbReference type="SAM" id="Coils"/>
    </source>
</evidence>
<keyword evidence="2" id="KW-0472">Membrane</keyword>
<keyword evidence="1" id="KW-0175">Coiled coil</keyword>
<comment type="caution">
    <text evidence="3">The sequence shown here is derived from an EMBL/GenBank/DDBJ whole genome shotgun (WGS) entry which is preliminary data.</text>
</comment>
<evidence type="ECO:0000313" key="4">
    <source>
        <dbReference type="Proteomes" id="UP000726170"/>
    </source>
</evidence>
<proteinExistence type="predicted"/>
<keyword evidence="2" id="KW-0812">Transmembrane</keyword>
<keyword evidence="2" id="KW-1133">Transmembrane helix</keyword>
<protein>
    <recommendedName>
        <fullName evidence="5">Helix-turn-helix domain-containing protein</fullName>
    </recommendedName>
</protein>
<organism evidence="3 4">
    <name type="scientific">Clostridium mobile</name>
    <dbReference type="NCBI Taxonomy" id="2841512"/>
    <lineage>
        <taxon>Bacteria</taxon>
        <taxon>Bacillati</taxon>
        <taxon>Bacillota</taxon>
        <taxon>Clostridia</taxon>
        <taxon>Eubacteriales</taxon>
        <taxon>Clostridiaceae</taxon>
        <taxon>Clostridium</taxon>
    </lineage>
</organism>
<dbReference type="EMBL" id="JAHLQF010000001">
    <property type="protein sequence ID" value="MBU5483604.1"/>
    <property type="molecule type" value="Genomic_DNA"/>
</dbReference>
<name>A0ABS6EEG8_9CLOT</name>
<gene>
    <name evidence="3" type="ORF">KQI86_04630</name>
</gene>
<evidence type="ECO:0008006" key="5">
    <source>
        <dbReference type="Google" id="ProtNLM"/>
    </source>
</evidence>
<dbReference type="RefSeq" id="WP_216437969.1">
    <property type="nucleotide sequence ID" value="NZ_JAHLQF010000001.1"/>
</dbReference>
<evidence type="ECO:0000313" key="3">
    <source>
        <dbReference type="EMBL" id="MBU5483604.1"/>
    </source>
</evidence>
<accession>A0ABS6EEG8</accession>
<sequence>MKDMKEKIIYCLLGFSIVLNIYTINLVLNLRDNMANSLSDLSWQMRNTQNNVSEINNSLNGMEREVDEYITKDKRAKGVMSSYELAQYLNIPVEKVWRIIEDKESKIPYVVIDLDYRFSKEAIDKWLVSVKHIDTYKDILTSQ</sequence>
<feature type="coiled-coil region" evidence="1">
    <location>
        <begin position="45"/>
        <end position="72"/>
    </location>
</feature>